<evidence type="ECO:0000256" key="4">
    <source>
        <dbReference type="ARBA" id="ARBA00022679"/>
    </source>
</evidence>
<dbReference type="Gene3D" id="3.40.50.150">
    <property type="entry name" value="Vaccinia Virus protein VP39"/>
    <property type="match status" value="1"/>
</dbReference>
<dbReference type="PRINTS" id="PR00507">
    <property type="entry name" value="N12N6MTFRASE"/>
</dbReference>
<evidence type="ECO:0000256" key="6">
    <source>
        <dbReference type="ARBA" id="ARBA00047942"/>
    </source>
</evidence>
<dbReference type="GO" id="GO:0008168">
    <property type="term" value="F:methyltransferase activity"/>
    <property type="evidence" value="ECO:0007669"/>
    <property type="project" value="UniProtKB-KW"/>
</dbReference>
<keyword evidence="5" id="KW-0949">S-adenosyl-L-methionine</keyword>
<dbReference type="PROSITE" id="PS00092">
    <property type="entry name" value="N6_MTASE"/>
    <property type="match status" value="1"/>
</dbReference>
<reference evidence="8 9" key="1">
    <citation type="submission" date="2023-05" db="EMBL/GenBank/DDBJ databases">
        <authorList>
            <person name="Zhang X."/>
        </authorList>
    </citation>
    <scope>NUCLEOTIDE SEQUENCE [LARGE SCALE GENOMIC DNA]</scope>
    <source>
        <strain evidence="8 9">DM2B3-1</strain>
    </source>
</reference>
<accession>A0ABT7CEF4</accession>
<evidence type="ECO:0000256" key="1">
    <source>
        <dbReference type="ARBA" id="ARBA00006594"/>
    </source>
</evidence>
<evidence type="ECO:0000259" key="7">
    <source>
        <dbReference type="Pfam" id="PF07669"/>
    </source>
</evidence>
<evidence type="ECO:0000313" key="9">
    <source>
        <dbReference type="Proteomes" id="UP001228581"/>
    </source>
</evidence>
<evidence type="ECO:0000313" key="8">
    <source>
        <dbReference type="EMBL" id="MDJ1491901.1"/>
    </source>
</evidence>
<comment type="catalytic activity">
    <reaction evidence="6">
        <text>a 2'-deoxyadenosine in DNA + S-adenosyl-L-methionine = an N(6)-methyl-2'-deoxyadenosine in DNA + S-adenosyl-L-homocysteine + H(+)</text>
        <dbReference type="Rhea" id="RHEA:15197"/>
        <dbReference type="Rhea" id="RHEA-COMP:12418"/>
        <dbReference type="Rhea" id="RHEA-COMP:12419"/>
        <dbReference type="ChEBI" id="CHEBI:15378"/>
        <dbReference type="ChEBI" id="CHEBI:57856"/>
        <dbReference type="ChEBI" id="CHEBI:59789"/>
        <dbReference type="ChEBI" id="CHEBI:90615"/>
        <dbReference type="ChEBI" id="CHEBI:90616"/>
        <dbReference type="EC" id="2.1.1.72"/>
    </reaction>
</comment>
<comment type="caution">
    <text evidence="8">The sequence shown here is derived from an EMBL/GenBank/DDBJ whole genome shotgun (WGS) entry which is preliminary data.</text>
</comment>
<dbReference type="CDD" id="cd02440">
    <property type="entry name" value="AdoMet_MTases"/>
    <property type="match status" value="1"/>
</dbReference>
<dbReference type="InterPro" id="IPR011639">
    <property type="entry name" value="MethylTrfase_TaqI-like_dom"/>
</dbReference>
<dbReference type="InterPro" id="IPR029063">
    <property type="entry name" value="SAM-dependent_MTases_sf"/>
</dbReference>
<feature type="domain" description="Type II methyltransferase M.TaqI-like" evidence="7">
    <location>
        <begin position="151"/>
        <end position="244"/>
    </location>
</feature>
<name>A0ABT7CEF4_9BACT</name>
<dbReference type="InterPro" id="IPR050953">
    <property type="entry name" value="N4_N6_ade-DNA_methylase"/>
</dbReference>
<keyword evidence="4" id="KW-0808">Transferase</keyword>
<dbReference type="GO" id="GO:0032259">
    <property type="term" value="P:methylation"/>
    <property type="evidence" value="ECO:0007669"/>
    <property type="project" value="UniProtKB-KW"/>
</dbReference>
<dbReference type="PANTHER" id="PTHR33841:SF5">
    <property type="entry name" value="DNA METHYLASE (MODIFICATION METHYLASE) (METHYLTRANSFERASE)-RELATED"/>
    <property type="match status" value="1"/>
</dbReference>
<dbReference type="Pfam" id="PF07669">
    <property type="entry name" value="Eco57I"/>
    <property type="match status" value="1"/>
</dbReference>
<dbReference type="PANTHER" id="PTHR33841">
    <property type="entry name" value="DNA METHYLTRANSFERASE YEEA-RELATED"/>
    <property type="match status" value="1"/>
</dbReference>
<evidence type="ECO:0000256" key="3">
    <source>
        <dbReference type="ARBA" id="ARBA00022603"/>
    </source>
</evidence>
<dbReference type="RefSeq" id="WP_313992118.1">
    <property type="nucleotide sequence ID" value="NZ_JASJOR010000035.1"/>
</dbReference>
<sequence>MMTHSKKSLNNTFVNREEKPSEYADRLGIYYTSKVSSEHKKKLGQFFTPLAVAQFMASFSKIKTEKVKILDPGCGIGILSTAICEALISSNCHIRTIELVAFETDVDILPLAEDCFKYLGLWLNQRGIDFTFFLCKNDFVLHNSSSLNNNESVHESYDIIISNPPYFKLQKDDERILATKSVIYGQTNIYTIFLLIAAKLLKEDGQLIFITPRSFCSGNYFRLFREIFFSIVDLDTIHLFDSRKDTFKRDKVLQENIIISAVRKQHTRSSQLGLPFIDIDKDITISSSNGIDDIKDRRIKKYECSDLINFDSYQKIIHLPSSDTDEKVIEIFKTWTGSLSAYNLAISTGPVVDFRSEEMISFESKQDVVPLIWLHNVDSMKFTWPRNVGYKGKPKGQYIINNEVSSSRLVKNRNYVFLRRFSAKDDNRRLIAAPYFSNTLSDMPKLGIENHLNYIYHKEKDLSNNEAFGLAGILNSRLFDLYFRTFNGNINVSATELRDFPLPDFQLIQLLGEKIKKIIEIGVPLNIDSLISEIFNISIDLSQIYE</sequence>
<keyword evidence="3 8" id="KW-0489">Methyltransferase</keyword>
<proteinExistence type="inferred from homology"/>
<dbReference type="EC" id="2.1.1.72" evidence="2"/>
<protein>
    <recommendedName>
        <fullName evidence="2">site-specific DNA-methyltransferase (adenine-specific)</fullName>
        <ecNumber evidence="2">2.1.1.72</ecNumber>
    </recommendedName>
</protein>
<comment type="similarity">
    <text evidence="1">Belongs to the N(4)/N(6)-methyltransferase family.</text>
</comment>
<keyword evidence="9" id="KW-1185">Reference proteome</keyword>
<evidence type="ECO:0000256" key="2">
    <source>
        <dbReference type="ARBA" id="ARBA00011900"/>
    </source>
</evidence>
<dbReference type="Proteomes" id="UP001228581">
    <property type="component" value="Unassembled WGS sequence"/>
</dbReference>
<gene>
    <name evidence="8" type="ORF">QNI19_03085</name>
</gene>
<dbReference type="InterPro" id="IPR002052">
    <property type="entry name" value="DNA_methylase_N6_adenine_CS"/>
</dbReference>
<dbReference type="EMBL" id="JASJOT010000001">
    <property type="protein sequence ID" value="MDJ1491901.1"/>
    <property type="molecule type" value="Genomic_DNA"/>
</dbReference>
<dbReference type="SUPFAM" id="SSF53335">
    <property type="entry name" value="S-adenosyl-L-methionine-dependent methyltransferases"/>
    <property type="match status" value="1"/>
</dbReference>
<organism evidence="8 9">
    <name type="scientific">Xanthocytophaga flava</name>
    <dbReference type="NCBI Taxonomy" id="3048013"/>
    <lineage>
        <taxon>Bacteria</taxon>
        <taxon>Pseudomonadati</taxon>
        <taxon>Bacteroidota</taxon>
        <taxon>Cytophagia</taxon>
        <taxon>Cytophagales</taxon>
        <taxon>Rhodocytophagaceae</taxon>
        <taxon>Xanthocytophaga</taxon>
    </lineage>
</organism>
<evidence type="ECO:0000256" key="5">
    <source>
        <dbReference type="ARBA" id="ARBA00022691"/>
    </source>
</evidence>